<dbReference type="AlphaFoldDB" id="A0A0P1IKE6"/>
<name>A0A0P1IKE6_9RHOB</name>
<evidence type="ECO:0000313" key="1">
    <source>
        <dbReference type="EMBL" id="CUK01935.1"/>
    </source>
</evidence>
<organism evidence="1 2">
    <name type="scientific">Ruegeria denitrificans</name>
    <dbReference type="NCBI Taxonomy" id="1715692"/>
    <lineage>
        <taxon>Bacteria</taxon>
        <taxon>Pseudomonadati</taxon>
        <taxon>Pseudomonadota</taxon>
        <taxon>Alphaproteobacteria</taxon>
        <taxon>Rhodobacterales</taxon>
        <taxon>Roseobacteraceae</taxon>
        <taxon>Ruegeria</taxon>
    </lineage>
</organism>
<protein>
    <submittedName>
        <fullName evidence="1">Putative ester cyclase</fullName>
    </submittedName>
</protein>
<evidence type="ECO:0000313" key="2">
    <source>
        <dbReference type="Proteomes" id="UP000051260"/>
    </source>
</evidence>
<dbReference type="PANTHER" id="PTHR38436:SF1">
    <property type="entry name" value="ESTER CYCLASE"/>
    <property type="match status" value="1"/>
</dbReference>
<gene>
    <name evidence="1" type="ORF">RUE5091_02313</name>
</gene>
<proteinExistence type="predicted"/>
<reference evidence="2" key="1">
    <citation type="submission" date="2015-09" db="EMBL/GenBank/DDBJ databases">
        <authorList>
            <person name="Rodrigo-Torres L."/>
            <person name="Arahal D.R."/>
        </authorList>
    </citation>
    <scope>NUCLEOTIDE SEQUENCE [LARGE SCALE GENOMIC DNA]</scope>
    <source>
        <strain evidence="2">CECT 5091</strain>
    </source>
</reference>
<dbReference type="STRING" id="1715692.RUE5091_02313"/>
<dbReference type="PANTHER" id="PTHR38436">
    <property type="entry name" value="POLYKETIDE CYCLASE SNOAL-LIKE DOMAIN"/>
    <property type="match status" value="1"/>
</dbReference>
<dbReference type="Gene3D" id="3.10.450.50">
    <property type="match status" value="1"/>
</dbReference>
<dbReference type="GO" id="GO:0030638">
    <property type="term" value="P:polyketide metabolic process"/>
    <property type="evidence" value="ECO:0007669"/>
    <property type="project" value="InterPro"/>
</dbReference>
<dbReference type="Pfam" id="PF07366">
    <property type="entry name" value="SnoaL"/>
    <property type="match status" value="1"/>
</dbReference>
<accession>A0A0P1IKE6</accession>
<dbReference type="InterPro" id="IPR009959">
    <property type="entry name" value="Cyclase_SnoaL-like"/>
</dbReference>
<dbReference type="RefSeq" id="WP_165590770.1">
    <property type="nucleotide sequence ID" value="NZ_CYUD01000006.1"/>
</dbReference>
<keyword evidence="2" id="KW-1185">Reference proteome</keyword>
<sequence>MTKSTSIGLIVLNRQKGVGLGNLDTEANKAVVQRYIDEIQNGHSLEVIADVFAEDFIDHTASGGGAFVGGIEGLKQGYAVFLGAFPDLHADVEKLIAEGDTVVAYKTLTATHAGEWLGFPASGNRVEFKIISIYKVKDGRLAEFWGLQDEEALRKQLVACKEY</sequence>
<dbReference type="EMBL" id="CYUD01000006">
    <property type="protein sequence ID" value="CUK01935.1"/>
    <property type="molecule type" value="Genomic_DNA"/>
</dbReference>
<dbReference type="InterPro" id="IPR032710">
    <property type="entry name" value="NTF2-like_dom_sf"/>
</dbReference>
<dbReference type="Proteomes" id="UP000051260">
    <property type="component" value="Unassembled WGS sequence"/>
</dbReference>
<dbReference type="SUPFAM" id="SSF54427">
    <property type="entry name" value="NTF2-like"/>
    <property type="match status" value="1"/>
</dbReference>